<dbReference type="Pfam" id="PF13456">
    <property type="entry name" value="RVT_3"/>
    <property type="match status" value="1"/>
</dbReference>
<protein>
    <recommendedName>
        <fullName evidence="1">RNase H type-1 domain-containing protein</fullName>
    </recommendedName>
</protein>
<dbReference type="InterPro" id="IPR036397">
    <property type="entry name" value="RNaseH_sf"/>
</dbReference>
<dbReference type="InterPro" id="IPR002156">
    <property type="entry name" value="RNaseH_domain"/>
</dbReference>
<dbReference type="PANTHER" id="PTHR48475:SF2">
    <property type="entry name" value="RIBONUCLEASE H"/>
    <property type="match status" value="1"/>
</dbReference>
<sequence length="152" mass="17035">MDHPTSMAVVQDSFSKLLQASKWNTPFALNSKPPTMRLNMKLQTPLALLAGLRVAIEMRMDSLNSFSDSQLMVTQVQGDYLTKDYKMVAYLDEVKTITAKIQNFKILQISKEENKKANALANLAPAVNFISNKSIPLEFLLNPSIEVAKPIY</sequence>
<dbReference type="AlphaFoldDB" id="A0A7J0DC43"/>
<dbReference type="PANTHER" id="PTHR48475">
    <property type="entry name" value="RIBONUCLEASE H"/>
    <property type="match status" value="1"/>
</dbReference>
<evidence type="ECO:0000259" key="1">
    <source>
        <dbReference type="Pfam" id="PF13456"/>
    </source>
</evidence>
<evidence type="ECO:0000313" key="3">
    <source>
        <dbReference type="Proteomes" id="UP000585474"/>
    </source>
</evidence>
<accession>A0A7J0DC43</accession>
<gene>
    <name evidence="2" type="ORF">Acr_00g0020740</name>
</gene>
<reference evidence="3" key="1">
    <citation type="submission" date="2019-07" db="EMBL/GenBank/DDBJ databases">
        <title>De Novo Assembly of kiwifruit Actinidia rufa.</title>
        <authorList>
            <person name="Sugita-Konishi S."/>
            <person name="Sato K."/>
            <person name="Mori E."/>
            <person name="Abe Y."/>
            <person name="Kisaki G."/>
            <person name="Hamano K."/>
            <person name="Suezawa K."/>
            <person name="Otani M."/>
            <person name="Fukuda T."/>
            <person name="Manabe T."/>
            <person name="Gomi K."/>
            <person name="Tabuchi M."/>
            <person name="Akimitsu K."/>
            <person name="Kataoka I."/>
        </authorList>
    </citation>
    <scope>NUCLEOTIDE SEQUENCE [LARGE SCALE GENOMIC DNA]</scope>
    <source>
        <strain evidence="3">cv. Fuchu</strain>
    </source>
</reference>
<comment type="caution">
    <text evidence="2">The sequence shown here is derived from an EMBL/GenBank/DDBJ whole genome shotgun (WGS) entry which is preliminary data.</text>
</comment>
<organism evidence="2 3">
    <name type="scientific">Actinidia rufa</name>
    <dbReference type="NCBI Taxonomy" id="165716"/>
    <lineage>
        <taxon>Eukaryota</taxon>
        <taxon>Viridiplantae</taxon>
        <taxon>Streptophyta</taxon>
        <taxon>Embryophyta</taxon>
        <taxon>Tracheophyta</taxon>
        <taxon>Spermatophyta</taxon>
        <taxon>Magnoliopsida</taxon>
        <taxon>eudicotyledons</taxon>
        <taxon>Gunneridae</taxon>
        <taxon>Pentapetalae</taxon>
        <taxon>asterids</taxon>
        <taxon>Ericales</taxon>
        <taxon>Actinidiaceae</taxon>
        <taxon>Actinidia</taxon>
    </lineage>
</organism>
<dbReference type="Proteomes" id="UP000585474">
    <property type="component" value="Unassembled WGS sequence"/>
</dbReference>
<dbReference type="GO" id="GO:0003676">
    <property type="term" value="F:nucleic acid binding"/>
    <property type="evidence" value="ECO:0007669"/>
    <property type="project" value="InterPro"/>
</dbReference>
<feature type="domain" description="RNase H type-1" evidence="1">
    <location>
        <begin position="46"/>
        <end position="124"/>
    </location>
</feature>
<dbReference type="GO" id="GO:0004523">
    <property type="term" value="F:RNA-DNA hybrid ribonuclease activity"/>
    <property type="evidence" value="ECO:0007669"/>
    <property type="project" value="InterPro"/>
</dbReference>
<proteinExistence type="predicted"/>
<dbReference type="OrthoDB" id="1640877at2759"/>
<name>A0A7J0DC43_9ERIC</name>
<dbReference type="InterPro" id="IPR012337">
    <property type="entry name" value="RNaseH-like_sf"/>
</dbReference>
<dbReference type="Gene3D" id="3.30.420.10">
    <property type="entry name" value="Ribonuclease H-like superfamily/Ribonuclease H"/>
    <property type="match status" value="1"/>
</dbReference>
<dbReference type="EMBL" id="BJWL01000157">
    <property type="protein sequence ID" value="GFS32087.1"/>
    <property type="molecule type" value="Genomic_DNA"/>
</dbReference>
<evidence type="ECO:0000313" key="2">
    <source>
        <dbReference type="EMBL" id="GFS32087.1"/>
    </source>
</evidence>
<keyword evidence="3" id="KW-1185">Reference proteome</keyword>
<dbReference type="SUPFAM" id="SSF53098">
    <property type="entry name" value="Ribonuclease H-like"/>
    <property type="match status" value="1"/>
</dbReference>